<proteinExistence type="predicted"/>
<dbReference type="InterPro" id="IPR012909">
    <property type="entry name" value="PHA_DNA-bd_N"/>
</dbReference>
<dbReference type="NCBIfam" id="TIGR01848">
    <property type="entry name" value="PHA_reg_PhaR"/>
    <property type="match status" value="1"/>
</dbReference>
<evidence type="ECO:0000259" key="2">
    <source>
        <dbReference type="Pfam" id="PF07879"/>
    </source>
</evidence>
<dbReference type="KEGG" id="psa:PST_0693"/>
<dbReference type="EMBL" id="CP000304">
    <property type="protein sequence ID" value="ABP78399.1"/>
    <property type="molecule type" value="Genomic_DNA"/>
</dbReference>
<evidence type="ECO:0000313" key="3">
    <source>
        <dbReference type="EMBL" id="ABP78399.1"/>
    </source>
</evidence>
<accession>A4VHE8</accession>
<dbReference type="AlphaFoldDB" id="A4VHE8"/>
<gene>
    <name evidence="3" type="primary">phaR</name>
    <name evidence="3" type="ordered locus">PST_0693</name>
</gene>
<keyword evidence="4" id="KW-1185">Reference proteome</keyword>
<dbReference type="eggNOG" id="COG5394">
    <property type="taxonomic scope" value="Bacteria"/>
</dbReference>
<dbReference type="Pfam" id="PF07879">
    <property type="entry name" value="PHB_acc_N"/>
    <property type="match status" value="1"/>
</dbReference>
<dbReference type="GO" id="GO:0006355">
    <property type="term" value="P:regulation of DNA-templated transcription"/>
    <property type="evidence" value="ECO:0007669"/>
    <property type="project" value="InterPro"/>
</dbReference>
<feature type="domain" description="PHB accumulation regulatory" evidence="1">
    <location>
        <begin position="127"/>
        <end position="163"/>
    </location>
</feature>
<dbReference type="InterPro" id="IPR010134">
    <property type="entry name" value="PHA_reg_PhaR"/>
</dbReference>
<protein>
    <submittedName>
        <fullName evidence="3">Polyhydroxyalkanoate synthesis repressor PhaR</fullName>
    </submittedName>
</protein>
<reference evidence="3 4" key="1">
    <citation type="journal article" date="2008" name="Proc. Natl. Acad. Sci. U.S.A.">
        <title>Nitrogen fixation island and rhizosphere competence traits in the genome of root-associated Pseudomonas stutzeri A1501.</title>
        <authorList>
            <person name="Yan Y."/>
            <person name="Yang J."/>
            <person name="Dou Y."/>
            <person name="Chen M."/>
            <person name="Ping S."/>
            <person name="Peng J."/>
            <person name="Lu W."/>
            <person name="Zhang W."/>
            <person name="Yao Z."/>
            <person name="Li H."/>
            <person name="Liu W."/>
            <person name="He S."/>
            <person name="Geng L."/>
            <person name="Zhang X."/>
            <person name="Yang F."/>
            <person name="Yu H."/>
            <person name="Zhan Y."/>
            <person name="Li D."/>
            <person name="Lin Z."/>
            <person name="Wang Y."/>
            <person name="Elmerich C."/>
            <person name="Lin M."/>
            <person name="Jin Q."/>
        </authorList>
    </citation>
    <scope>NUCLEOTIDE SEQUENCE [LARGE SCALE GENOMIC DNA]</scope>
    <source>
        <strain evidence="3 4">A1501</strain>
    </source>
</reference>
<dbReference type="Proteomes" id="UP000000233">
    <property type="component" value="Chromosome"/>
</dbReference>
<sequence length="226" mass="25765">MPAPSKYLRISYGLISEKLKQPIIPALTIYLHRERPEIIPATDTPTHNETLHMSDDGHRAPRLIKKYANRRLYDTHTSTHVTLPDIRQLVIDEVPFQVVDAKTGEDLTRSILLQIIQEAESDGEPLFSSDMLKGIIRFYGPFQGMLGNYLEKSIQTVIEIQTQTGVQSSQAWSDFMHKQVPVMQEMMSQYVEQSKKLYLGTQNLFGMFGGIPPGNFRQTKKDGDEQ</sequence>
<evidence type="ECO:0000259" key="1">
    <source>
        <dbReference type="Pfam" id="PF05233"/>
    </source>
</evidence>
<dbReference type="Pfam" id="PF05233">
    <property type="entry name" value="PHB_acc"/>
    <property type="match status" value="2"/>
</dbReference>
<feature type="domain" description="PHA accumulation regulator DNA-binding N-terminal" evidence="2">
    <location>
        <begin position="63"/>
        <end position="122"/>
    </location>
</feature>
<name>A4VHE8_STUS1</name>
<evidence type="ECO:0000313" key="4">
    <source>
        <dbReference type="Proteomes" id="UP000000233"/>
    </source>
</evidence>
<feature type="domain" description="PHB accumulation regulatory" evidence="1">
    <location>
        <begin position="168"/>
        <end position="203"/>
    </location>
</feature>
<organism evidence="3 4">
    <name type="scientific">Stutzerimonas stutzeri (strain A1501)</name>
    <name type="common">Pseudomonas stutzeri</name>
    <dbReference type="NCBI Taxonomy" id="379731"/>
    <lineage>
        <taxon>Bacteria</taxon>
        <taxon>Pseudomonadati</taxon>
        <taxon>Pseudomonadota</taxon>
        <taxon>Gammaproteobacteria</taxon>
        <taxon>Pseudomonadales</taxon>
        <taxon>Pseudomonadaceae</taxon>
        <taxon>Stutzerimonas</taxon>
    </lineage>
</organism>
<dbReference type="InterPro" id="IPR007897">
    <property type="entry name" value="PHB_accumulat"/>
</dbReference>
<dbReference type="HOGENOM" id="CLU_089210_1_0_6"/>